<keyword evidence="2" id="KW-1185">Reference proteome</keyword>
<evidence type="ECO:0000313" key="2">
    <source>
        <dbReference type="Proteomes" id="UP001325680"/>
    </source>
</evidence>
<dbReference type="RefSeq" id="WP_114789588.1">
    <property type="nucleotide sequence ID" value="NZ_CP139960.1"/>
</dbReference>
<sequence length="248" mass="26947">MQPKYLLFVLILVLGLSCSKGDSNFSGDAGAGGSIARMTISGNYLYIVSNTSLYTYDITHPQTTVLISEQPISWGDIETIFPYRDKLFIGSQSGMYVFDNSDPKKPKLQGRAQHLRACDPVVADDNFAYVTLRNNNIGCGGTVNQLQVYDISGTHVLTPKITGTLDMPEPYGLGYSGNTLYVCMGAKGLNIVNTTDKAKPVSLKILTGEHFIDVIPYNDLLIAYVEGGIALYDISSPADPQKLSTIQN</sequence>
<dbReference type="PROSITE" id="PS51257">
    <property type="entry name" value="PROKAR_LIPOPROTEIN"/>
    <property type="match status" value="1"/>
</dbReference>
<organism evidence="1 2">
    <name type="scientific">Niabella yanshanensis</name>
    <dbReference type="NCBI Taxonomy" id="577386"/>
    <lineage>
        <taxon>Bacteria</taxon>
        <taxon>Pseudomonadati</taxon>
        <taxon>Bacteroidota</taxon>
        <taxon>Chitinophagia</taxon>
        <taxon>Chitinophagales</taxon>
        <taxon>Chitinophagaceae</taxon>
        <taxon>Niabella</taxon>
    </lineage>
</organism>
<protein>
    <recommendedName>
        <fullName evidence="3">LVIVD repeat-containing protein</fullName>
    </recommendedName>
</protein>
<evidence type="ECO:0008006" key="3">
    <source>
        <dbReference type="Google" id="ProtNLM"/>
    </source>
</evidence>
<reference evidence="1 2" key="1">
    <citation type="submission" date="2023-12" db="EMBL/GenBank/DDBJ databases">
        <title>Genome sequencing and assembly of bacterial species from a model synthetic community.</title>
        <authorList>
            <person name="Hogle S.L."/>
        </authorList>
    </citation>
    <scope>NUCLEOTIDE SEQUENCE [LARGE SCALE GENOMIC DNA]</scope>
    <source>
        <strain evidence="1 2">HAMBI_3031</strain>
    </source>
</reference>
<dbReference type="SUPFAM" id="SSF75011">
    <property type="entry name" value="3-carboxy-cis,cis-mucoante lactonizing enzyme"/>
    <property type="match status" value="1"/>
</dbReference>
<dbReference type="EMBL" id="CP139960">
    <property type="protein sequence ID" value="WQD40204.1"/>
    <property type="molecule type" value="Genomic_DNA"/>
</dbReference>
<proteinExistence type="predicted"/>
<gene>
    <name evidence="1" type="ORF">U0035_08610</name>
</gene>
<accession>A0ABZ0WBW4</accession>
<name>A0ABZ0WBW4_9BACT</name>
<dbReference type="Proteomes" id="UP001325680">
    <property type="component" value="Chromosome"/>
</dbReference>
<evidence type="ECO:0000313" key="1">
    <source>
        <dbReference type="EMBL" id="WQD40204.1"/>
    </source>
</evidence>
<dbReference type="InterPro" id="IPR013211">
    <property type="entry name" value="LVIVD"/>
</dbReference>
<dbReference type="Pfam" id="PF08309">
    <property type="entry name" value="LVIVD"/>
    <property type="match status" value="1"/>
</dbReference>